<protein>
    <submittedName>
        <fullName evidence="2">Uncharacterized protein</fullName>
    </submittedName>
</protein>
<proteinExistence type="predicted"/>
<name>A0A364LDZ0_TALAM</name>
<dbReference type="GeneID" id="63799229"/>
<evidence type="ECO:0000313" key="3">
    <source>
        <dbReference type="Proteomes" id="UP000249363"/>
    </source>
</evidence>
<dbReference type="RefSeq" id="XP_040738517.1">
    <property type="nucleotide sequence ID" value="XM_040872599.1"/>
</dbReference>
<gene>
    <name evidence="2" type="ORF">BHQ10_010015</name>
</gene>
<sequence length="233" mass="25079">MVNWQESQANFRLIAAIYAGNPGIKIDITTTALAYGLGATDRSIHNQLYKCRQLADQLREEVERSGLEKPPRGSENDANTPKTPRTTRVKSSGVGKSGGGSSRVRGSAASRAAKKKNIDTTPTKVGKGTFTAEGLSMIDAIAVDSHDEDESIISLTKSETISIADDIKKEEFKQEVNLMTPEPKLVGIEKFGQRAVAPRVDSLTNGYTLGSGVQSPAINADEFSINEIFDAIH</sequence>
<feature type="compositionally biased region" description="Polar residues" evidence="1">
    <location>
        <begin position="76"/>
        <end position="86"/>
    </location>
</feature>
<dbReference type="EMBL" id="MIKG01000028">
    <property type="protein sequence ID" value="RAO74003.1"/>
    <property type="molecule type" value="Genomic_DNA"/>
</dbReference>
<feature type="region of interest" description="Disordered" evidence="1">
    <location>
        <begin position="61"/>
        <end position="128"/>
    </location>
</feature>
<organism evidence="2 3">
    <name type="scientific">Talaromyces amestolkiae</name>
    <dbReference type="NCBI Taxonomy" id="1196081"/>
    <lineage>
        <taxon>Eukaryota</taxon>
        <taxon>Fungi</taxon>
        <taxon>Dikarya</taxon>
        <taxon>Ascomycota</taxon>
        <taxon>Pezizomycotina</taxon>
        <taxon>Eurotiomycetes</taxon>
        <taxon>Eurotiomycetidae</taxon>
        <taxon>Eurotiales</taxon>
        <taxon>Trichocomaceae</taxon>
        <taxon>Talaromyces</taxon>
        <taxon>Talaromyces sect. Talaromyces</taxon>
    </lineage>
</organism>
<evidence type="ECO:0000256" key="1">
    <source>
        <dbReference type="SAM" id="MobiDB-lite"/>
    </source>
</evidence>
<evidence type="ECO:0000313" key="2">
    <source>
        <dbReference type="EMBL" id="RAO74003.1"/>
    </source>
</evidence>
<accession>A0A364LDZ0</accession>
<keyword evidence="3" id="KW-1185">Reference proteome</keyword>
<feature type="compositionally biased region" description="Low complexity" evidence="1">
    <location>
        <begin position="102"/>
        <end position="111"/>
    </location>
</feature>
<feature type="compositionally biased region" description="Basic and acidic residues" evidence="1">
    <location>
        <begin position="61"/>
        <end position="75"/>
    </location>
</feature>
<reference evidence="2 3" key="1">
    <citation type="journal article" date="2017" name="Biotechnol. Biofuels">
        <title>Differential beta-glucosidase expression as a function of carbon source availability in Talaromyces amestolkiae: a genomic and proteomic approach.</title>
        <authorList>
            <person name="de Eugenio L.I."/>
            <person name="Mendez-Liter J.A."/>
            <person name="Nieto-Dominguez M."/>
            <person name="Alonso L."/>
            <person name="Gil-Munoz J."/>
            <person name="Barriuso J."/>
            <person name="Prieto A."/>
            <person name="Martinez M.J."/>
        </authorList>
    </citation>
    <scope>NUCLEOTIDE SEQUENCE [LARGE SCALE GENOMIC DNA]</scope>
    <source>
        <strain evidence="2 3">CIB</strain>
    </source>
</reference>
<dbReference type="AlphaFoldDB" id="A0A364LDZ0"/>
<dbReference type="Proteomes" id="UP000249363">
    <property type="component" value="Unassembled WGS sequence"/>
</dbReference>
<dbReference type="STRING" id="1196081.A0A364LDZ0"/>
<comment type="caution">
    <text evidence="2">The sequence shown here is derived from an EMBL/GenBank/DDBJ whole genome shotgun (WGS) entry which is preliminary data.</text>
</comment>
<dbReference type="OrthoDB" id="4828117at2759"/>